<dbReference type="GO" id="GO:0006508">
    <property type="term" value="P:proteolysis"/>
    <property type="evidence" value="ECO:0007669"/>
    <property type="project" value="UniProtKB-KW"/>
</dbReference>
<dbReference type="Gene3D" id="3.40.140.10">
    <property type="entry name" value="Cytidine Deaminase, domain 2"/>
    <property type="match status" value="1"/>
</dbReference>
<keyword evidence="4" id="KW-0862">Zinc</keyword>
<proteinExistence type="predicted"/>
<reference evidence="9" key="1">
    <citation type="submission" date="2016-10" db="EMBL/GenBank/DDBJ databases">
        <authorList>
            <person name="Varghese N."/>
            <person name="Submissions S."/>
        </authorList>
    </citation>
    <scope>NUCLEOTIDE SEQUENCE [LARGE SCALE GENOMIC DNA]</scope>
    <source>
        <strain evidence="9">SUR2</strain>
    </source>
</reference>
<organism evidence="8 9">
    <name type="scientific">Chryseobacterium limigenitum</name>
    <dbReference type="NCBI Taxonomy" id="1612149"/>
    <lineage>
        <taxon>Bacteria</taxon>
        <taxon>Pseudomonadati</taxon>
        <taxon>Bacteroidota</taxon>
        <taxon>Flavobacteriia</taxon>
        <taxon>Flavobacteriales</taxon>
        <taxon>Weeksellaceae</taxon>
        <taxon>Chryseobacterium group</taxon>
        <taxon>Chryseobacterium</taxon>
    </lineage>
</organism>
<dbReference type="RefSeq" id="WP_072412775.1">
    <property type="nucleotide sequence ID" value="NZ_FPKW01000029.1"/>
</dbReference>
<dbReference type="EMBL" id="FPKW01000029">
    <property type="protein sequence ID" value="SFZ96904.1"/>
    <property type="molecule type" value="Genomic_DNA"/>
</dbReference>
<keyword evidence="5" id="KW-0482">Metalloprotease</keyword>
<keyword evidence="9" id="KW-1185">Reference proteome</keyword>
<dbReference type="InterPro" id="IPR028090">
    <property type="entry name" value="JAB_dom_prok"/>
</dbReference>
<keyword evidence="1" id="KW-0645">Protease</keyword>
<keyword evidence="2" id="KW-0479">Metal-binding</keyword>
<evidence type="ECO:0000256" key="4">
    <source>
        <dbReference type="ARBA" id="ARBA00022833"/>
    </source>
</evidence>
<evidence type="ECO:0000256" key="2">
    <source>
        <dbReference type="ARBA" id="ARBA00022723"/>
    </source>
</evidence>
<protein>
    <submittedName>
        <fullName evidence="8">Integrative and conjugative element protein, VC0181 family</fullName>
    </submittedName>
</protein>
<dbReference type="GO" id="GO:0046872">
    <property type="term" value="F:metal ion binding"/>
    <property type="evidence" value="ECO:0007669"/>
    <property type="project" value="UniProtKB-KW"/>
</dbReference>
<evidence type="ECO:0000259" key="7">
    <source>
        <dbReference type="Pfam" id="PF14464"/>
    </source>
</evidence>
<keyword evidence="6" id="KW-0812">Transmembrane</keyword>
<evidence type="ECO:0000313" key="9">
    <source>
        <dbReference type="Proteomes" id="UP000182034"/>
    </source>
</evidence>
<keyword evidence="3" id="KW-0378">Hydrolase</keyword>
<dbReference type="Pfam" id="PF14464">
    <property type="entry name" value="Prok-JAB"/>
    <property type="match status" value="1"/>
</dbReference>
<name>A0A1K2IXI2_9FLAO</name>
<dbReference type="GO" id="GO:0008237">
    <property type="term" value="F:metallopeptidase activity"/>
    <property type="evidence" value="ECO:0007669"/>
    <property type="project" value="UniProtKB-KW"/>
</dbReference>
<accession>A0A1K2IXI2</accession>
<keyword evidence="6" id="KW-0472">Membrane</keyword>
<sequence>MNFKFEHIDITLSKELFKIFAEYIQDDEKKKEAGGILTGLLYDDTIEICNCSIPSQHDKRSRYNFNRSKITAQNFLIDRFTESNGKEIYLGEWHTHPEKYPNPSSCDISNFKKTIKTNKFYSNFFFMIIIGTKGFYLAIYNKKGIVCYEDKFHGSK</sequence>
<gene>
    <name evidence="8" type="ORF">SAMN05216324_12926</name>
</gene>
<dbReference type="STRING" id="1612149.SAMN05216324_12926"/>
<dbReference type="SUPFAM" id="SSF102712">
    <property type="entry name" value="JAB1/MPN domain"/>
    <property type="match status" value="1"/>
</dbReference>
<evidence type="ECO:0000256" key="5">
    <source>
        <dbReference type="ARBA" id="ARBA00023049"/>
    </source>
</evidence>
<feature type="domain" description="JAB" evidence="7">
    <location>
        <begin position="27"/>
        <end position="132"/>
    </location>
</feature>
<evidence type="ECO:0000256" key="3">
    <source>
        <dbReference type="ARBA" id="ARBA00022801"/>
    </source>
</evidence>
<evidence type="ECO:0000256" key="6">
    <source>
        <dbReference type="SAM" id="Phobius"/>
    </source>
</evidence>
<evidence type="ECO:0000256" key="1">
    <source>
        <dbReference type="ARBA" id="ARBA00022670"/>
    </source>
</evidence>
<dbReference type="OrthoDB" id="1274885at2"/>
<dbReference type="AlphaFoldDB" id="A0A1K2IXI2"/>
<keyword evidence="6" id="KW-1133">Transmembrane helix</keyword>
<dbReference type="Proteomes" id="UP000182034">
    <property type="component" value="Unassembled WGS sequence"/>
</dbReference>
<evidence type="ECO:0000313" key="8">
    <source>
        <dbReference type="EMBL" id="SFZ96904.1"/>
    </source>
</evidence>
<feature type="transmembrane region" description="Helical" evidence="6">
    <location>
        <begin position="120"/>
        <end position="139"/>
    </location>
</feature>